<comment type="caution">
    <text evidence="3">The sequence shown here is derived from an EMBL/GenBank/DDBJ whole genome shotgun (WGS) entry which is preliminary data.</text>
</comment>
<feature type="region of interest" description="Disordered" evidence="1">
    <location>
        <begin position="1"/>
        <end position="34"/>
    </location>
</feature>
<dbReference type="CDD" id="cd09272">
    <property type="entry name" value="RNase_HI_RT_Ty1"/>
    <property type="match status" value="1"/>
</dbReference>
<dbReference type="SUPFAM" id="SSF56672">
    <property type="entry name" value="DNA/RNA polymerases"/>
    <property type="match status" value="1"/>
</dbReference>
<evidence type="ECO:0000259" key="2">
    <source>
        <dbReference type="Pfam" id="PF14244"/>
    </source>
</evidence>
<proteinExistence type="predicted"/>
<protein>
    <submittedName>
        <fullName evidence="3">Retrovirus-related Pol polyprotein from transposon RE2</fullName>
    </submittedName>
</protein>
<sequence>MASFTSFDQEDTKKKMAGDSENLKIQPSDNPGMSLVSNPLNGRNFLSWSRSIKIVLGAKMKLGLINGKIPKPAEDDEELEQWIRADCMVRNQILMMEPLPSISKAYSMILKVKKQRDKFPEEKEFFTRKILSANTVGKRDMGETPVLIYIESLNGIEHSWNKEGKQKLAQTWPSILQKIKEAIEELAQNALDENAISELVRAEHTRQDQVEKGPLLQTLRNSTISQEPQTYEQAHKQIEWRTTMNAEIEALEKNQTWKIVPLPKGNSKAMILDVKKYLDSLFTIKDLGIAKYFLGLEIARRLIGRLIYLGFTRSDIAHATQQLSQYLQHPCKEHWDAAKHVLRYLKGTMTRGLFFPVAGPLELRAYCDANWVSCKDTKRSLTGYCIFFGHALISWKTKKQTTVSRSTAEAEYRSMGATTCELTWVYNIIQDLQVAIPTPIPFFCDNQAAIRIMDNPVFHERTKHLDIDCHIARDQYKDGFF</sequence>
<dbReference type="PANTHER" id="PTHR11439">
    <property type="entry name" value="GAG-POL-RELATED RETROTRANSPOSON"/>
    <property type="match status" value="1"/>
</dbReference>
<accession>A0AAW2QL31</accession>
<dbReference type="InterPro" id="IPR029472">
    <property type="entry name" value="Copia-like_N"/>
</dbReference>
<dbReference type="AlphaFoldDB" id="A0AAW2QL31"/>
<dbReference type="EMBL" id="JACGWM010000006">
    <property type="protein sequence ID" value="KAL0368200.1"/>
    <property type="molecule type" value="Genomic_DNA"/>
</dbReference>
<organism evidence="3">
    <name type="scientific">Sesamum calycinum</name>
    <dbReference type="NCBI Taxonomy" id="2727403"/>
    <lineage>
        <taxon>Eukaryota</taxon>
        <taxon>Viridiplantae</taxon>
        <taxon>Streptophyta</taxon>
        <taxon>Embryophyta</taxon>
        <taxon>Tracheophyta</taxon>
        <taxon>Spermatophyta</taxon>
        <taxon>Magnoliopsida</taxon>
        <taxon>eudicotyledons</taxon>
        <taxon>Gunneridae</taxon>
        <taxon>Pentapetalae</taxon>
        <taxon>asterids</taxon>
        <taxon>lamiids</taxon>
        <taxon>Lamiales</taxon>
        <taxon>Pedaliaceae</taxon>
        <taxon>Sesamum</taxon>
    </lineage>
</organism>
<dbReference type="PANTHER" id="PTHR11439:SF465">
    <property type="entry name" value="REVERSE TRANSCRIPTASE TY1_COPIA-TYPE DOMAIN-CONTAINING PROTEIN"/>
    <property type="match status" value="1"/>
</dbReference>
<evidence type="ECO:0000256" key="1">
    <source>
        <dbReference type="SAM" id="MobiDB-lite"/>
    </source>
</evidence>
<dbReference type="Pfam" id="PF14244">
    <property type="entry name" value="Retrotran_gag_3"/>
    <property type="match status" value="1"/>
</dbReference>
<feature type="domain" description="Retrotransposon Copia-like N-terminal" evidence="2">
    <location>
        <begin position="26"/>
        <end position="73"/>
    </location>
</feature>
<name>A0AAW2QL31_9LAMI</name>
<dbReference type="InterPro" id="IPR043502">
    <property type="entry name" value="DNA/RNA_pol_sf"/>
</dbReference>
<reference evidence="3" key="1">
    <citation type="submission" date="2020-06" db="EMBL/GenBank/DDBJ databases">
        <authorList>
            <person name="Li T."/>
            <person name="Hu X."/>
            <person name="Zhang T."/>
            <person name="Song X."/>
            <person name="Zhang H."/>
            <person name="Dai N."/>
            <person name="Sheng W."/>
            <person name="Hou X."/>
            <person name="Wei L."/>
        </authorList>
    </citation>
    <scope>NUCLEOTIDE SEQUENCE</scope>
    <source>
        <strain evidence="3">KEN8</strain>
        <tissue evidence="3">Leaf</tissue>
    </source>
</reference>
<reference evidence="3" key="2">
    <citation type="journal article" date="2024" name="Plant">
        <title>Genomic evolution and insights into agronomic trait innovations of Sesamum species.</title>
        <authorList>
            <person name="Miao H."/>
            <person name="Wang L."/>
            <person name="Qu L."/>
            <person name="Liu H."/>
            <person name="Sun Y."/>
            <person name="Le M."/>
            <person name="Wang Q."/>
            <person name="Wei S."/>
            <person name="Zheng Y."/>
            <person name="Lin W."/>
            <person name="Duan Y."/>
            <person name="Cao H."/>
            <person name="Xiong S."/>
            <person name="Wang X."/>
            <person name="Wei L."/>
            <person name="Li C."/>
            <person name="Ma Q."/>
            <person name="Ju M."/>
            <person name="Zhao R."/>
            <person name="Li G."/>
            <person name="Mu C."/>
            <person name="Tian Q."/>
            <person name="Mei H."/>
            <person name="Zhang T."/>
            <person name="Gao T."/>
            <person name="Zhang H."/>
        </authorList>
    </citation>
    <scope>NUCLEOTIDE SEQUENCE</scope>
    <source>
        <strain evidence="3">KEN8</strain>
    </source>
</reference>
<gene>
    <name evidence="3" type="ORF">Scaly_1038900</name>
</gene>
<evidence type="ECO:0000313" key="3">
    <source>
        <dbReference type="EMBL" id="KAL0368200.1"/>
    </source>
</evidence>
<feature type="compositionally biased region" description="Polar residues" evidence="1">
    <location>
        <begin position="23"/>
        <end position="34"/>
    </location>
</feature>
<feature type="compositionally biased region" description="Basic and acidic residues" evidence="1">
    <location>
        <begin position="10"/>
        <end position="22"/>
    </location>
</feature>